<dbReference type="EMBL" id="GEDG01020258">
    <property type="protein sequence ID" value="JAP19272.1"/>
    <property type="molecule type" value="Transcribed_RNA"/>
</dbReference>
<dbReference type="AlphaFoldDB" id="A0A0V0HGJ8"/>
<reference evidence="1" key="1">
    <citation type="submission" date="2015-12" db="EMBL/GenBank/DDBJ databases">
        <title>Gene expression during late stages of embryo sac development: a critical building block for successful pollen-pistil interactions.</title>
        <authorList>
            <person name="Liu Y."/>
            <person name="Joly V."/>
            <person name="Sabar M."/>
            <person name="Matton D.P."/>
        </authorList>
    </citation>
    <scope>NUCLEOTIDE SEQUENCE</scope>
</reference>
<sequence>MAEGRRERTHAWRFCLSEVRESMKGHLRLRLRSKGSPLLREVVISSCLLGERKLPDHLFQPDSERSLSNEH</sequence>
<evidence type="ECO:0000313" key="1">
    <source>
        <dbReference type="EMBL" id="JAP19272.1"/>
    </source>
</evidence>
<proteinExistence type="predicted"/>
<accession>A0A0V0HGJ8</accession>
<organism evidence="1">
    <name type="scientific">Solanum chacoense</name>
    <name type="common">Chaco potato</name>
    <dbReference type="NCBI Taxonomy" id="4108"/>
    <lineage>
        <taxon>Eukaryota</taxon>
        <taxon>Viridiplantae</taxon>
        <taxon>Streptophyta</taxon>
        <taxon>Embryophyta</taxon>
        <taxon>Tracheophyta</taxon>
        <taxon>Spermatophyta</taxon>
        <taxon>Magnoliopsida</taxon>
        <taxon>eudicotyledons</taxon>
        <taxon>Gunneridae</taxon>
        <taxon>Pentapetalae</taxon>
        <taxon>asterids</taxon>
        <taxon>lamiids</taxon>
        <taxon>Solanales</taxon>
        <taxon>Solanaceae</taxon>
        <taxon>Solanoideae</taxon>
        <taxon>Solaneae</taxon>
        <taxon>Solanum</taxon>
    </lineage>
</organism>
<name>A0A0V0HGJ8_SOLCH</name>
<protein>
    <submittedName>
        <fullName evidence="1">Putative ovule protein</fullName>
    </submittedName>
</protein>